<protein>
    <submittedName>
        <fullName evidence="1">Glycosyltransferase family 8 protein</fullName>
    </submittedName>
</protein>
<reference evidence="1" key="1">
    <citation type="journal article" date="2020" name="Stud. Mycol.">
        <title>101 Dothideomycetes genomes: a test case for predicting lifestyles and emergence of pathogens.</title>
        <authorList>
            <person name="Haridas S."/>
            <person name="Albert R."/>
            <person name="Binder M."/>
            <person name="Bloem J."/>
            <person name="Labutti K."/>
            <person name="Salamov A."/>
            <person name="Andreopoulos B."/>
            <person name="Baker S."/>
            <person name="Barry K."/>
            <person name="Bills G."/>
            <person name="Bluhm B."/>
            <person name="Cannon C."/>
            <person name="Castanera R."/>
            <person name="Culley D."/>
            <person name="Daum C."/>
            <person name="Ezra D."/>
            <person name="Gonzalez J."/>
            <person name="Henrissat B."/>
            <person name="Kuo A."/>
            <person name="Liang C."/>
            <person name="Lipzen A."/>
            <person name="Lutzoni F."/>
            <person name="Magnuson J."/>
            <person name="Mondo S."/>
            <person name="Nolan M."/>
            <person name="Ohm R."/>
            <person name="Pangilinan J."/>
            <person name="Park H.-J."/>
            <person name="Ramirez L."/>
            <person name="Alfaro M."/>
            <person name="Sun H."/>
            <person name="Tritt A."/>
            <person name="Yoshinaga Y."/>
            <person name="Zwiers L.-H."/>
            <person name="Turgeon B."/>
            <person name="Goodwin S."/>
            <person name="Spatafora J."/>
            <person name="Crous P."/>
            <person name="Grigoriev I."/>
        </authorList>
    </citation>
    <scope>NUCLEOTIDE SEQUENCE</scope>
    <source>
        <strain evidence="1">CBS 119925</strain>
    </source>
</reference>
<keyword evidence="1" id="KW-0808">Transferase</keyword>
<dbReference type="InterPro" id="IPR002495">
    <property type="entry name" value="Glyco_trans_8"/>
</dbReference>
<evidence type="ECO:0000313" key="2">
    <source>
        <dbReference type="Proteomes" id="UP000799440"/>
    </source>
</evidence>
<dbReference type="Pfam" id="PF01501">
    <property type="entry name" value="Glyco_transf_8"/>
    <property type="match status" value="1"/>
</dbReference>
<dbReference type="Proteomes" id="UP000799440">
    <property type="component" value="Unassembled WGS sequence"/>
</dbReference>
<organism evidence="1 2">
    <name type="scientific">Sporormia fimetaria CBS 119925</name>
    <dbReference type="NCBI Taxonomy" id="1340428"/>
    <lineage>
        <taxon>Eukaryota</taxon>
        <taxon>Fungi</taxon>
        <taxon>Dikarya</taxon>
        <taxon>Ascomycota</taxon>
        <taxon>Pezizomycotina</taxon>
        <taxon>Dothideomycetes</taxon>
        <taxon>Pleosporomycetidae</taxon>
        <taxon>Pleosporales</taxon>
        <taxon>Sporormiaceae</taxon>
        <taxon>Sporormia</taxon>
    </lineage>
</organism>
<dbReference type="InterPro" id="IPR029044">
    <property type="entry name" value="Nucleotide-diphossugar_trans"/>
</dbReference>
<dbReference type="PANTHER" id="PTHR11183">
    <property type="entry name" value="GLYCOGENIN SUBFAMILY MEMBER"/>
    <property type="match status" value="1"/>
</dbReference>
<dbReference type="SUPFAM" id="SSF53448">
    <property type="entry name" value="Nucleotide-diphospho-sugar transferases"/>
    <property type="match status" value="1"/>
</dbReference>
<dbReference type="Gene3D" id="3.90.550.10">
    <property type="entry name" value="Spore Coat Polysaccharide Biosynthesis Protein SpsA, Chain A"/>
    <property type="match status" value="1"/>
</dbReference>
<proteinExistence type="predicted"/>
<dbReference type="OrthoDB" id="2014201at2759"/>
<dbReference type="GO" id="GO:0016757">
    <property type="term" value="F:glycosyltransferase activity"/>
    <property type="evidence" value="ECO:0007669"/>
    <property type="project" value="InterPro"/>
</dbReference>
<dbReference type="EMBL" id="MU006568">
    <property type="protein sequence ID" value="KAF2748587.1"/>
    <property type="molecule type" value="Genomic_DNA"/>
</dbReference>
<accession>A0A6A6VHK6</accession>
<evidence type="ECO:0000313" key="1">
    <source>
        <dbReference type="EMBL" id="KAF2748587.1"/>
    </source>
</evidence>
<name>A0A6A6VHK6_9PLEO</name>
<dbReference type="AlphaFoldDB" id="A0A6A6VHK6"/>
<dbReference type="FunFam" id="3.90.550.10:FF:000171">
    <property type="entry name" value="Glycosyl transferase family protein"/>
    <property type="match status" value="1"/>
</dbReference>
<gene>
    <name evidence="1" type="ORF">M011DRAFT_466387</name>
</gene>
<keyword evidence="2" id="KW-1185">Reference proteome</keyword>
<sequence>MDAQSLPAVDSKRVWTTLLTNTSYLTGALTLDYSLKKHKSRYPLVVLYTDTFSAEGLDELRIRGIPTKRVKYLLPNVHKDYTNDPRFYDCWTKLTPFSLAEYDRVVQLDSDMLVLQNMDELMEIELDPPSMAGKGNRVFAAGHACVCNPLKKPHYPKDWVPENCAFTSQHATPDDAQIHGASLGGSLGMPNGGLQVVNPSKETYEMIEAQLAKNDIASYEFADQSLLGDVFRGRWVSLPYVYNALKTMRVQGVHDKIWRDDRVKNIHYILSPKPWDEKPGEESQESHSWWWKYNLERLEAEASRQYNAVAAPTETREEQLRPRTPYELVGDTVKETASGRTVMDELAATVRTH</sequence>
<dbReference type="CDD" id="cd02537">
    <property type="entry name" value="GT8_Glycogenin"/>
    <property type="match status" value="1"/>
</dbReference>
<dbReference type="InterPro" id="IPR050587">
    <property type="entry name" value="GNT1/Glycosyltrans_8"/>
</dbReference>